<feature type="region of interest" description="Disordered" evidence="16">
    <location>
        <begin position="238"/>
        <end position="257"/>
    </location>
</feature>
<dbReference type="InterPro" id="IPR016181">
    <property type="entry name" value="Acyl_CoA_acyltransferase"/>
</dbReference>
<evidence type="ECO:0000256" key="12">
    <source>
        <dbReference type="ARBA" id="ARBA00077136"/>
    </source>
</evidence>
<evidence type="ECO:0000256" key="6">
    <source>
        <dbReference type="ARBA" id="ARBA00050652"/>
    </source>
</evidence>
<evidence type="ECO:0000313" key="18">
    <source>
        <dbReference type="Proteomes" id="UP000235994"/>
    </source>
</evidence>
<dbReference type="HAMAP" id="MF_00688">
    <property type="entry name" value="Leu_Phe_trans"/>
    <property type="match status" value="1"/>
</dbReference>
<evidence type="ECO:0000256" key="5">
    <source>
        <dbReference type="ARBA" id="ARBA00050607"/>
    </source>
</evidence>
<proteinExistence type="inferred from homology"/>
<dbReference type="InterPro" id="IPR004616">
    <property type="entry name" value="Leu/Phe-tRNA_Trfase"/>
</dbReference>
<organism evidence="17 18">
    <name type="scientific">Achromobacter pulmonis</name>
    <dbReference type="NCBI Taxonomy" id="1389932"/>
    <lineage>
        <taxon>Bacteria</taxon>
        <taxon>Pseudomonadati</taxon>
        <taxon>Pseudomonadota</taxon>
        <taxon>Betaproteobacteria</taxon>
        <taxon>Burkholderiales</taxon>
        <taxon>Alcaligenaceae</taxon>
        <taxon>Achromobacter</taxon>
    </lineage>
</organism>
<evidence type="ECO:0000256" key="13">
    <source>
        <dbReference type="ARBA" id="ARBA00077165"/>
    </source>
</evidence>
<dbReference type="InterPro" id="IPR042221">
    <property type="entry name" value="Leu/Phe-tRNA_Trfase_N"/>
</dbReference>
<keyword evidence="3 15" id="KW-0808">Transferase</keyword>
<dbReference type="Proteomes" id="UP000235994">
    <property type="component" value="Unassembled WGS sequence"/>
</dbReference>
<evidence type="ECO:0000256" key="2">
    <source>
        <dbReference type="ARBA" id="ARBA00022490"/>
    </source>
</evidence>
<dbReference type="GO" id="GO:0008914">
    <property type="term" value="F:leucyl-tRNA--protein transferase activity"/>
    <property type="evidence" value="ECO:0007669"/>
    <property type="project" value="UniProtKB-UniRule"/>
</dbReference>
<evidence type="ECO:0000256" key="14">
    <source>
        <dbReference type="ARBA" id="ARBA00083640"/>
    </source>
</evidence>
<evidence type="ECO:0000256" key="4">
    <source>
        <dbReference type="ARBA" id="ARBA00023315"/>
    </source>
</evidence>
<dbReference type="Pfam" id="PF03588">
    <property type="entry name" value="Leu_Phe_trans"/>
    <property type="match status" value="1"/>
</dbReference>
<dbReference type="NCBIfam" id="TIGR00667">
    <property type="entry name" value="aat"/>
    <property type="match status" value="1"/>
</dbReference>
<comment type="similarity">
    <text evidence="9 15">Belongs to the L/F-transferase family.</text>
</comment>
<comment type="catalytic activity">
    <reaction evidence="5 15">
        <text>L-phenylalanyl-tRNA(Phe) + an N-terminal L-alpha-aminoacyl-[protein] = an N-terminal L-phenylalanyl-L-alpha-aminoacyl-[protein] + tRNA(Phe)</text>
        <dbReference type="Rhea" id="RHEA:43632"/>
        <dbReference type="Rhea" id="RHEA-COMP:9668"/>
        <dbReference type="Rhea" id="RHEA-COMP:9699"/>
        <dbReference type="Rhea" id="RHEA-COMP:10636"/>
        <dbReference type="Rhea" id="RHEA-COMP:10637"/>
        <dbReference type="ChEBI" id="CHEBI:78442"/>
        <dbReference type="ChEBI" id="CHEBI:78531"/>
        <dbReference type="ChEBI" id="CHEBI:78597"/>
        <dbReference type="ChEBI" id="CHEBI:83561"/>
        <dbReference type="EC" id="2.3.2.6"/>
    </reaction>
</comment>
<dbReference type="EC" id="2.3.2.6" evidence="10 15"/>
<comment type="caution">
    <text evidence="17">The sequence shown here is derived from an EMBL/GenBank/DDBJ whole genome shotgun (WGS) entry which is preliminary data.</text>
</comment>
<dbReference type="SUPFAM" id="SSF55729">
    <property type="entry name" value="Acyl-CoA N-acyltransferases (Nat)"/>
    <property type="match status" value="1"/>
</dbReference>
<comment type="function">
    <text evidence="8 15">Functions in the N-end rule pathway of protein degradation where it conjugates Leu, Phe and, less efficiently, Met from aminoacyl-tRNAs to the N-termini of proteins containing an N-terminal arginine or lysine.</text>
</comment>
<keyword evidence="4 15" id="KW-0012">Acyltransferase</keyword>
<evidence type="ECO:0000256" key="15">
    <source>
        <dbReference type="HAMAP-Rule" id="MF_00688"/>
    </source>
</evidence>
<evidence type="ECO:0000256" key="10">
    <source>
        <dbReference type="ARBA" id="ARBA00066767"/>
    </source>
</evidence>
<dbReference type="Gene3D" id="3.40.630.70">
    <property type="entry name" value="Leucyl/phenylalanyl-tRNA-protein transferase, C-terminal domain"/>
    <property type="match status" value="1"/>
</dbReference>
<evidence type="ECO:0000256" key="9">
    <source>
        <dbReference type="ARBA" id="ARBA00061535"/>
    </source>
</evidence>
<comment type="subcellular location">
    <subcellularLocation>
        <location evidence="1 15">Cytoplasm</location>
    </subcellularLocation>
</comment>
<dbReference type="AlphaFoldDB" id="A0A2N8KBJ0"/>
<evidence type="ECO:0000313" key="17">
    <source>
        <dbReference type="EMBL" id="PND30802.1"/>
    </source>
</evidence>
<dbReference type="RefSeq" id="WP_102775605.1">
    <property type="nucleotide sequence ID" value="NZ_POQS01000008.1"/>
</dbReference>
<dbReference type="Gene3D" id="3.30.70.3550">
    <property type="entry name" value="Leucyl/phenylalanyl-tRNA-protein transferase, N-terminal domain"/>
    <property type="match status" value="1"/>
</dbReference>
<dbReference type="GO" id="GO:0005737">
    <property type="term" value="C:cytoplasm"/>
    <property type="evidence" value="ECO:0007669"/>
    <property type="project" value="UniProtKB-SubCell"/>
</dbReference>
<gene>
    <name evidence="15" type="primary">aat</name>
    <name evidence="17" type="ORF">C1I89_27810</name>
</gene>
<evidence type="ECO:0000256" key="3">
    <source>
        <dbReference type="ARBA" id="ARBA00022679"/>
    </source>
</evidence>
<comment type="catalytic activity">
    <reaction evidence="7 15">
        <text>N-terminal L-lysyl-[protein] + L-leucyl-tRNA(Leu) = N-terminal L-leucyl-L-lysyl-[protein] + tRNA(Leu) + H(+)</text>
        <dbReference type="Rhea" id="RHEA:12340"/>
        <dbReference type="Rhea" id="RHEA-COMP:9613"/>
        <dbReference type="Rhea" id="RHEA-COMP:9622"/>
        <dbReference type="Rhea" id="RHEA-COMP:12670"/>
        <dbReference type="Rhea" id="RHEA-COMP:12671"/>
        <dbReference type="ChEBI" id="CHEBI:15378"/>
        <dbReference type="ChEBI" id="CHEBI:65249"/>
        <dbReference type="ChEBI" id="CHEBI:78442"/>
        <dbReference type="ChEBI" id="CHEBI:78494"/>
        <dbReference type="ChEBI" id="CHEBI:133043"/>
        <dbReference type="EC" id="2.3.2.6"/>
    </reaction>
</comment>
<dbReference type="EMBL" id="POQS01000008">
    <property type="protein sequence ID" value="PND30802.1"/>
    <property type="molecule type" value="Genomic_DNA"/>
</dbReference>
<dbReference type="GO" id="GO:0030163">
    <property type="term" value="P:protein catabolic process"/>
    <property type="evidence" value="ECO:0007669"/>
    <property type="project" value="UniProtKB-UniRule"/>
</dbReference>
<keyword evidence="2 15" id="KW-0963">Cytoplasm</keyword>
<dbReference type="FunFam" id="3.30.70.3550:FF:000001">
    <property type="entry name" value="Leucyl/phenylalanyl-tRNA--protein transferase"/>
    <property type="match status" value="1"/>
</dbReference>
<comment type="catalytic activity">
    <reaction evidence="6 15">
        <text>N-terminal L-arginyl-[protein] + L-leucyl-tRNA(Leu) = N-terminal L-leucyl-L-arginyl-[protein] + tRNA(Leu) + H(+)</text>
        <dbReference type="Rhea" id="RHEA:50416"/>
        <dbReference type="Rhea" id="RHEA-COMP:9613"/>
        <dbReference type="Rhea" id="RHEA-COMP:9622"/>
        <dbReference type="Rhea" id="RHEA-COMP:12672"/>
        <dbReference type="Rhea" id="RHEA-COMP:12673"/>
        <dbReference type="ChEBI" id="CHEBI:15378"/>
        <dbReference type="ChEBI" id="CHEBI:64719"/>
        <dbReference type="ChEBI" id="CHEBI:78442"/>
        <dbReference type="ChEBI" id="CHEBI:78494"/>
        <dbReference type="ChEBI" id="CHEBI:133044"/>
        <dbReference type="EC" id="2.3.2.6"/>
    </reaction>
</comment>
<reference evidence="17 18" key="1">
    <citation type="submission" date="2018-01" db="EMBL/GenBank/DDBJ databases">
        <title>The draft genome of an aniline degradation strain ANB-1.</title>
        <authorList>
            <person name="Zhang L."/>
            <person name="Jiang J."/>
        </authorList>
    </citation>
    <scope>NUCLEOTIDE SEQUENCE [LARGE SCALE GENOMIC DNA]</scope>
    <source>
        <strain evidence="17 18">ANB-1</strain>
    </source>
</reference>
<evidence type="ECO:0000256" key="16">
    <source>
        <dbReference type="SAM" id="MobiDB-lite"/>
    </source>
</evidence>
<dbReference type="PANTHER" id="PTHR30098:SF2">
    <property type="entry name" value="LEUCYL_PHENYLALANYL-TRNA--PROTEIN TRANSFERASE"/>
    <property type="match status" value="1"/>
</dbReference>
<protein>
    <recommendedName>
        <fullName evidence="11 15">Leucyl/phenylalanyl-tRNA--protein transferase</fullName>
        <ecNumber evidence="10 15">2.3.2.6</ecNumber>
    </recommendedName>
    <alternativeName>
        <fullName evidence="12 15">L/F-transferase</fullName>
    </alternativeName>
    <alternativeName>
        <fullName evidence="13 15">Leucyltransferase</fullName>
    </alternativeName>
    <alternativeName>
        <fullName evidence="14 15">Phenyalanyltransferase</fullName>
    </alternativeName>
</protein>
<evidence type="ECO:0000256" key="11">
    <source>
        <dbReference type="ARBA" id="ARBA00074372"/>
    </source>
</evidence>
<sequence>MKLPWLAVDTPFPPAEFALTDPDGLLAAGADLSIPRLIQAYSNGIFPWYSEGEPILWWSPDPRMVLAVRDFAPSHSLRKLLRRLAREEAAGQARVQVRVDTAFERVMAACAAPRDGQPGTWITGAMQQAYRAWHEAGYVHSIETWIDGELAGGLYGISLGRMFFGESMFARRPDASKVALAYLVRYLAAHGVQRIDCQQQTRHLASLGARPISRVAFLQHVRGATAQPGPPWTRGTLDSAGRLHPDGACGPGNGVTM</sequence>
<dbReference type="PANTHER" id="PTHR30098">
    <property type="entry name" value="LEUCYL/PHENYLALANYL-TRNA--PROTEIN TRANSFERASE"/>
    <property type="match status" value="1"/>
</dbReference>
<keyword evidence="18" id="KW-1185">Reference proteome</keyword>
<name>A0A2N8KBJ0_9BURK</name>
<evidence type="ECO:0000256" key="7">
    <source>
        <dbReference type="ARBA" id="ARBA00051538"/>
    </source>
</evidence>
<dbReference type="InterPro" id="IPR042203">
    <property type="entry name" value="Leu/Phe-tRNA_Trfase_C"/>
</dbReference>
<accession>A0A2N8KBJ0</accession>
<evidence type="ECO:0000256" key="8">
    <source>
        <dbReference type="ARBA" id="ARBA00054043"/>
    </source>
</evidence>
<evidence type="ECO:0000256" key="1">
    <source>
        <dbReference type="ARBA" id="ARBA00004496"/>
    </source>
</evidence>